<keyword evidence="5 12" id="KW-0378">Hydrolase</keyword>
<keyword evidence="6 10" id="KW-0106">Calcium</keyword>
<evidence type="ECO:0000256" key="11">
    <source>
        <dbReference type="PIRSR" id="PIRSR601382-3"/>
    </source>
</evidence>
<evidence type="ECO:0000256" key="12">
    <source>
        <dbReference type="RuleBase" id="RU361193"/>
    </source>
</evidence>
<gene>
    <name evidence="14" type="ORF">HETIRDRAFT_64121</name>
</gene>
<dbReference type="RefSeq" id="XP_009548804.1">
    <property type="nucleotide sequence ID" value="XM_009550509.1"/>
</dbReference>
<name>W4K139_HETIT</name>
<feature type="binding site" evidence="10">
    <location>
        <position position="563"/>
    </location>
    <ligand>
        <name>Ca(2+)</name>
        <dbReference type="ChEBI" id="CHEBI:29108"/>
    </ligand>
</feature>
<evidence type="ECO:0000256" key="1">
    <source>
        <dbReference type="ARBA" id="ARBA00001913"/>
    </source>
</evidence>
<comment type="catalytic activity">
    <reaction evidence="8">
        <text>N(4)-(alpha-D-Man-(1-&gt;2)-alpha-D-Man-(1-&gt;2)-alpha-D-Man-(1-&gt;3)-[alpha-D-Man-(1-&gt;3)-[alpha-D-Man-(1-&gt;2)-alpha-D-Man-(1-&gt;6)]-alpha-D-Man-(1-&gt;6)]-beta-D-Man-(1-&gt;4)-beta-D-GlcNAc-(1-&gt;4)-beta-D-GlcNAc)-L-asparaginyl-[protein] (N-glucan mannose isomer 8A1,2,3B1,3) + 3 H2O = N(4)-(alpha-D-Man-(1-&gt;3)-[alpha-D-Man-(1-&gt;3)-[alpha-D-Man-(1-&gt;6)]-alpha-D-Man-(1-&gt;6)]-beta-D-Man-(1-&gt;4)-beta-D-GlcNAc-(1-&gt;4)-beta-D-GlcNAc)-L-asparaginyl-[protein] (N-glucan mannose isomer 5A1,2) + 3 beta-D-mannose</text>
        <dbReference type="Rhea" id="RHEA:56028"/>
        <dbReference type="Rhea" id="RHEA-COMP:14358"/>
        <dbReference type="Rhea" id="RHEA-COMP:14367"/>
        <dbReference type="ChEBI" id="CHEBI:15377"/>
        <dbReference type="ChEBI" id="CHEBI:28563"/>
        <dbReference type="ChEBI" id="CHEBI:59087"/>
        <dbReference type="ChEBI" id="CHEBI:60628"/>
        <dbReference type="EC" id="3.2.1.113"/>
    </reaction>
</comment>
<evidence type="ECO:0000256" key="6">
    <source>
        <dbReference type="ARBA" id="ARBA00022837"/>
    </source>
</evidence>
<sequence length="584" mass="65379">MLSSSSRNVLIRKSIAVRYLLLSSTIIIILWTFHTLISSSHSPPRPVKSAPRKKDDLTYVLPKHPPRPKAWSDAAEGVKQAFLHAYHGYDDYAAPFDELLPMSRKGSNSFNGWGVTVYDSLDTMFLMNLTDEFDRAVSFVAKADFSIPFPAPFFETVIRYLGGLLSAYALSGNHVLLQKADDLGRLLSPAFGSKSGLPFYSVNTVTGVAPANTHGCLAEIASCQPEYTYLAKVTGNKTYYDQVAKVMETLSHAATEKLGGMLPVHWKLDIGRPIDTKLAVGGEADSAHEYLLKQFLLTGKTDKTALEMYLRTTTHILTHMLYTSPNRGILYPVATSGEPPHDTATHVFEHLACFLPGLFALGAHTLPLDDLPSLADYQRLAQYKLSDVHRWAARGLGEACAVLYADQPTGLSPDEAFMQTDPRPILWVDELDNWSMGGRRGRPPNTTPIKPAPHVSVQHRGEKDYGVRRAGYELRPEVIESLYILWRTTGETHWREYGWDIFQSIEQSCKTDVGYAALLSVEYFPPARKDSMPSYFMAETLKYLYLLFTDEDLVPLDKWVFNTEAHPLPVFSWSDEEKIRFGIA</sequence>
<evidence type="ECO:0000313" key="14">
    <source>
        <dbReference type="EMBL" id="ETW78786.1"/>
    </source>
</evidence>
<comment type="cofactor">
    <cofactor evidence="1 10">
        <name>Ca(2+)</name>
        <dbReference type="ChEBI" id="CHEBI:29108"/>
    </cofactor>
</comment>
<dbReference type="SUPFAM" id="SSF48225">
    <property type="entry name" value="Seven-hairpin glycosidases"/>
    <property type="match status" value="1"/>
</dbReference>
<evidence type="ECO:0000256" key="5">
    <source>
        <dbReference type="ARBA" id="ARBA00022801"/>
    </source>
</evidence>
<dbReference type="PANTHER" id="PTHR11742">
    <property type="entry name" value="MANNOSYL-OLIGOSACCHARIDE ALPHA-1,2-MANNOSIDASE-RELATED"/>
    <property type="match status" value="1"/>
</dbReference>
<reference evidence="14 15" key="1">
    <citation type="journal article" date="2012" name="New Phytol.">
        <title>Insight into trade-off between wood decay and parasitism from the genome of a fungal forest pathogen.</title>
        <authorList>
            <person name="Olson A."/>
            <person name="Aerts A."/>
            <person name="Asiegbu F."/>
            <person name="Belbahri L."/>
            <person name="Bouzid O."/>
            <person name="Broberg A."/>
            <person name="Canback B."/>
            <person name="Coutinho P.M."/>
            <person name="Cullen D."/>
            <person name="Dalman K."/>
            <person name="Deflorio G."/>
            <person name="van Diepen L.T."/>
            <person name="Dunand C."/>
            <person name="Duplessis S."/>
            <person name="Durling M."/>
            <person name="Gonthier P."/>
            <person name="Grimwood J."/>
            <person name="Fossdal C.G."/>
            <person name="Hansson D."/>
            <person name="Henrissat B."/>
            <person name="Hietala A."/>
            <person name="Himmelstrand K."/>
            <person name="Hoffmeister D."/>
            <person name="Hogberg N."/>
            <person name="James T.Y."/>
            <person name="Karlsson M."/>
            <person name="Kohler A."/>
            <person name="Kues U."/>
            <person name="Lee Y.H."/>
            <person name="Lin Y.C."/>
            <person name="Lind M."/>
            <person name="Lindquist E."/>
            <person name="Lombard V."/>
            <person name="Lucas S."/>
            <person name="Lunden K."/>
            <person name="Morin E."/>
            <person name="Murat C."/>
            <person name="Park J."/>
            <person name="Raffaello T."/>
            <person name="Rouze P."/>
            <person name="Salamov A."/>
            <person name="Schmutz J."/>
            <person name="Solheim H."/>
            <person name="Stahlberg J."/>
            <person name="Velez H."/>
            <person name="de Vries R.P."/>
            <person name="Wiebenga A."/>
            <person name="Woodward S."/>
            <person name="Yakovlev I."/>
            <person name="Garbelotto M."/>
            <person name="Martin F."/>
            <person name="Grigoriev I.V."/>
            <person name="Stenlid J."/>
        </authorList>
    </citation>
    <scope>NUCLEOTIDE SEQUENCE [LARGE SCALE GENOMIC DNA]</scope>
    <source>
        <strain evidence="14 15">TC 32-1</strain>
    </source>
</reference>
<organism evidence="14 15">
    <name type="scientific">Heterobasidion irregulare (strain TC 32-1)</name>
    <dbReference type="NCBI Taxonomy" id="747525"/>
    <lineage>
        <taxon>Eukaryota</taxon>
        <taxon>Fungi</taxon>
        <taxon>Dikarya</taxon>
        <taxon>Basidiomycota</taxon>
        <taxon>Agaricomycotina</taxon>
        <taxon>Agaricomycetes</taxon>
        <taxon>Russulales</taxon>
        <taxon>Bondarzewiaceae</taxon>
        <taxon>Heterobasidion</taxon>
        <taxon>Heterobasidion annosum species complex</taxon>
    </lineage>
</organism>
<feature type="transmembrane region" description="Helical" evidence="13">
    <location>
        <begin position="20"/>
        <end position="37"/>
    </location>
</feature>
<dbReference type="EC" id="3.2.1.-" evidence="12"/>
<dbReference type="GO" id="GO:0005975">
    <property type="term" value="P:carbohydrate metabolic process"/>
    <property type="evidence" value="ECO:0007669"/>
    <property type="project" value="InterPro"/>
</dbReference>
<comment type="pathway">
    <text evidence="2">Protein modification; protein glycosylation.</text>
</comment>
<evidence type="ECO:0000256" key="8">
    <source>
        <dbReference type="ARBA" id="ARBA00047669"/>
    </source>
</evidence>
<evidence type="ECO:0000256" key="2">
    <source>
        <dbReference type="ARBA" id="ARBA00004922"/>
    </source>
</evidence>
<dbReference type="eggNOG" id="KOG2431">
    <property type="taxonomic scope" value="Eukaryota"/>
</dbReference>
<dbReference type="Proteomes" id="UP000030671">
    <property type="component" value="Unassembled WGS sequence"/>
</dbReference>
<dbReference type="InterPro" id="IPR036026">
    <property type="entry name" value="Seven-hairpin_glycosidases"/>
</dbReference>
<dbReference type="GO" id="GO:0016020">
    <property type="term" value="C:membrane"/>
    <property type="evidence" value="ECO:0007669"/>
    <property type="project" value="InterPro"/>
</dbReference>
<dbReference type="STRING" id="747525.W4K139"/>
<dbReference type="InterPro" id="IPR050749">
    <property type="entry name" value="Glycosyl_Hydrolase_47"/>
</dbReference>
<evidence type="ECO:0000256" key="3">
    <source>
        <dbReference type="ARBA" id="ARBA00007658"/>
    </source>
</evidence>
<comment type="similarity">
    <text evidence="3 12">Belongs to the glycosyl hydrolase 47 family.</text>
</comment>
<evidence type="ECO:0000256" key="13">
    <source>
        <dbReference type="SAM" id="Phobius"/>
    </source>
</evidence>
<dbReference type="InterPro" id="IPR012341">
    <property type="entry name" value="6hp_glycosidase-like_sf"/>
</dbReference>
<comment type="catalytic activity">
    <reaction evidence="9">
        <text>N(4)-(alpha-D-Man-(1-&gt;2)-alpha-D-Man-(1-&gt;2)-alpha-D-Man-(1-&gt;3)-[alpha-D-Man-(1-&gt;2)-alpha-D-Man-(1-&gt;3)-[alpha-D-Man-(1-&gt;2)-alpha-D-Man-(1-&gt;6)]-alpha-D-Man-(1-&gt;6)]-beta-D-Man-(1-&gt;4)-beta-D-GlcNAc-(1-&gt;4)-beta-D-GlcNAc)-L-asparaginyl-[protein] (N-glucan mannose isomer 9A1,2,3B1,2,3) + 4 H2O = N(4)-(alpha-D-Man-(1-&gt;3)-[alpha-D-Man-(1-&gt;3)-[alpha-D-Man-(1-&gt;6)]-alpha-D-Man-(1-&gt;6)]-beta-D-Man-(1-&gt;4)-beta-D-GlcNAc-(1-&gt;4)-beta-D-GlcNAc)-L-asparaginyl-[protein] (N-glucan mannose isomer 5A1,2) + 4 beta-D-mannose</text>
        <dbReference type="Rhea" id="RHEA:56008"/>
        <dbReference type="Rhea" id="RHEA-COMP:14356"/>
        <dbReference type="Rhea" id="RHEA-COMP:14367"/>
        <dbReference type="ChEBI" id="CHEBI:15377"/>
        <dbReference type="ChEBI" id="CHEBI:28563"/>
        <dbReference type="ChEBI" id="CHEBI:59087"/>
        <dbReference type="ChEBI" id="CHEBI:139493"/>
        <dbReference type="EC" id="3.2.1.113"/>
    </reaction>
</comment>
<keyword evidence="4 10" id="KW-0479">Metal-binding</keyword>
<accession>W4K139</accession>
<dbReference type="EMBL" id="KI925461">
    <property type="protein sequence ID" value="ETW78786.1"/>
    <property type="molecule type" value="Genomic_DNA"/>
</dbReference>
<keyword evidence="13" id="KW-1133">Transmembrane helix</keyword>
<feature type="disulfide bond" evidence="11">
    <location>
        <begin position="353"/>
        <end position="400"/>
    </location>
</feature>
<evidence type="ECO:0000256" key="7">
    <source>
        <dbReference type="ARBA" id="ARBA00023157"/>
    </source>
</evidence>
<dbReference type="KEGG" id="hir:HETIRDRAFT_64121"/>
<keyword evidence="13" id="KW-0812">Transmembrane</keyword>
<dbReference type="GO" id="GO:0005509">
    <property type="term" value="F:calcium ion binding"/>
    <property type="evidence" value="ECO:0007669"/>
    <property type="project" value="InterPro"/>
</dbReference>
<evidence type="ECO:0000256" key="10">
    <source>
        <dbReference type="PIRSR" id="PIRSR601382-2"/>
    </source>
</evidence>
<dbReference type="AlphaFoldDB" id="W4K139"/>
<dbReference type="Pfam" id="PF01532">
    <property type="entry name" value="Glyco_hydro_47"/>
    <property type="match status" value="1"/>
</dbReference>
<dbReference type="InParanoid" id="W4K139"/>
<dbReference type="OrthoDB" id="8118055at2759"/>
<dbReference type="GO" id="GO:0036503">
    <property type="term" value="P:ERAD pathway"/>
    <property type="evidence" value="ECO:0007669"/>
    <property type="project" value="UniProtKB-ARBA"/>
</dbReference>
<dbReference type="PRINTS" id="PR00747">
    <property type="entry name" value="GLYHDRLASE47"/>
</dbReference>
<evidence type="ECO:0000256" key="9">
    <source>
        <dbReference type="ARBA" id="ARBA00048605"/>
    </source>
</evidence>
<proteinExistence type="inferred from homology"/>
<evidence type="ECO:0000256" key="4">
    <source>
        <dbReference type="ARBA" id="ARBA00022723"/>
    </source>
</evidence>
<dbReference type="GO" id="GO:0004571">
    <property type="term" value="F:mannosyl-oligosaccharide 1,2-alpha-mannosidase activity"/>
    <property type="evidence" value="ECO:0007669"/>
    <property type="project" value="UniProtKB-EC"/>
</dbReference>
<dbReference type="PANTHER" id="PTHR11742:SF55">
    <property type="entry name" value="ENDOPLASMIC RETICULUM MANNOSYL-OLIGOSACCHARIDE 1,2-ALPHA-MANNOSIDASE"/>
    <property type="match status" value="1"/>
</dbReference>
<dbReference type="InterPro" id="IPR001382">
    <property type="entry name" value="Glyco_hydro_47"/>
</dbReference>
<dbReference type="GO" id="GO:0005783">
    <property type="term" value="C:endoplasmic reticulum"/>
    <property type="evidence" value="ECO:0007669"/>
    <property type="project" value="TreeGrafter"/>
</dbReference>
<dbReference type="GeneID" id="20678667"/>
<dbReference type="Gene3D" id="1.50.10.10">
    <property type="match status" value="1"/>
</dbReference>
<keyword evidence="15" id="KW-1185">Reference proteome</keyword>
<keyword evidence="12" id="KW-0326">Glycosidase</keyword>
<keyword evidence="13" id="KW-0472">Membrane</keyword>
<dbReference type="HOGENOM" id="CLU_003818_0_2_1"/>
<keyword evidence="7 11" id="KW-1015">Disulfide bond</keyword>
<protein>
    <recommendedName>
        <fullName evidence="12">alpha-1,2-Mannosidase</fullName>
        <ecNumber evidence="12">3.2.1.-</ecNumber>
    </recommendedName>
</protein>
<evidence type="ECO:0000313" key="15">
    <source>
        <dbReference type="Proteomes" id="UP000030671"/>
    </source>
</evidence>